<reference evidence="1 2" key="1">
    <citation type="submission" date="2016-07" db="EMBL/GenBank/DDBJ databases">
        <title>Pervasive Adenine N6-methylation of Active Genes in Fungi.</title>
        <authorList>
            <consortium name="DOE Joint Genome Institute"/>
            <person name="Mondo S.J."/>
            <person name="Dannebaum R.O."/>
            <person name="Kuo R.C."/>
            <person name="Labutti K."/>
            <person name="Haridas S."/>
            <person name="Kuo A."/>
            <person name="Salamov A."/>
            <person name="Ahrendt S.R."/>
            <person name="Lipzen A."/>
            <person name="Sullivan W."/>
            <person name="Andreopoulos W.B."/>
            <person name="Clum A."/>
            <person name="Lindquist E."/>
            <person name="Daum C."/>
            <person name="Ramamoorthy G.K."/>
            <person name="Gryganskyi A."/>
            <person name="Culley D."/>
            <person name="Magnuson J.K."/>
            <person name="James T.Y."/>
            <person name="O'Malley M.A."/>
            <person name="Stajich J.E."/>
            <person name="Spatafora J.W."/>
            <person name="Visel A."/>
            <person name="Grigoriev I.V."/>
        </authorList>
    </citation>
    <scope>NUCLEOTIDE SEQUENCE [LARGE SCALE GENOMIC DNA]</scope>
    <source>
        <strain evidence="1 2">NRRL 3116</strain>
    </source>
</reference>
<protein>
    <recommendedName>
        <fullName evidence="3">F-box domain-containing protein</fullName>
    </recommendedName>
</protein>
<organism evidence="1 2">
    <name type="scientific">Lobosporangium transversale</name>
    <dbReference type="NCBI Taxonomy" id="64571"/>
    <lineage>
        <taxon>Eukaryota</taxon>
        <taxon>Fungi</taxon>
        <taxon>Fungi incertae sedis</taxon>
        <taxon>Mucoromycota</taxon>
        <taxon>Mortierellomycotina</taxon>
        <taxon>Mortierellomycetes</taxon>
        <taxon>Mortierellales</taxon>
        <taxon>Mortierellaceae</taxon>
        <taxon>Lobosporangium</taxon>
    </lineage>
</organism>
<evidence type="ECO:0008006" key="3">
    <source>
        <dbReference type="Google" id="ProtNLM"/>
    </source>
</evidence>
<dbReference type="InterPro" id="IPR032675">
    <property type="entry name" value="LRR_dom_sf"/>
</dbReference>
<dbReference type="RefSeq" id="XP_021875412.1">
    <property type="nucleotide sequence ID" value="XM_022028274.1"/>
</dbReference>
<evidence type="ECO:0000313" key="2">
    <source>
        <dbReference type="Proteomes" id="UP000193648"/>
    </source>
</evidence>
<gene>
    <name evidence="1" type="ORF">BCR41DRAFT_390781</name>
</gene>
<accession>A0A1Y2G5P6</accession>
<evidence type="ECO:0000313" key="1">
    <source>
        <dbReference type="EMBL" id="ORY95971.1"/>
    </source>
</evidence>
<comment type="caution">
    <text evidence="1">The sequence shown here is derived from an EMBL/GenBank/DDBJ whole genome shotgun (WGS) entry which is preliminary data.</text>
</comment>
<dbReference type="InParanoid" id="A0A1Y2G5P6"/>
<sequence length="382" mass="43891">MNSFKLNPLEIPEIISLVGDFLPRSDLPNCLRISKTFYSALVNLVWNALEKHKEAIEELVVSSDLECYESLRGCDRLKHIFIYDITTDEVDPFFQLCKRLRYLDMQYTTLTRLPLNFLDNDEDTFIFPNLSILSFVRVKIPHCLGMWTARCPGLRSLKVLNKDNPIDDFYRTAFLNHPYKPKAISDLCLPDVRIEDEDMAAILRQLTQLRQLKVPGYNFGVLSLRELLADEQEILENGHVLRIKRVQRLCDIIEVLKLRLGDMKADGGGQAILANCPRLRILCGVRIKVSEVVGGSEWVSTGLTKLQVDFGVGVDKESAEGLEKQRIVFKQLGRLTRLRKLNLTYSRHGKPQTFDLRLRTNLDELANLRSLRFLSLNGEAQW</sequence>
<keyword evidence="2" id="KW-1185">Reference proteome</keyword>
<dbReference type="GeneID" id="33570117"/>
<proteinExistence type="predicted"/>
<dbReference type="Gene3D" id="3.80.10.10">
    <property type="entry name" value="Ribonuclease Inhibitor"/>
    <property type="match status" value="1"/>
</dbReference>
<dbReference type="OrthoDB" id="2371713at2759"/>
<dbReference type="SUPFAM" id="SSF52047">
    <property type="entry name" value="RNI-like"/>
    <property type="match status" value="1"/>
</dbReference>
<name>A0A1Y2G5P6_9FUNG</name>
<dbReference type="AlphaFoldDB" id="A0A1Y2G5P6"/>
<dbReference type="Proteomes" id="UP000193648">
    <property type="component" value="Unassembled WGS sequence"/>
</dbReference>
<dbReference type="EMBL" id="MCFF01000081">
    <property type="protein sequence ID" value="ORY95971.1"/>
    <property type="molecule type" value="Genomic_DNA"/>
</dbReference>